<gene>
    <name evidence="2" type="ORF">O9K51_10640</name>
</gene>
<feature type="region of interest" description="Disordered" evidence="1">
    <location>
        <begin position="647"/>
        <end position="719"/>
    </location>
</feature>
<sequence>MKRRGGIQHSFVNGSPKSKSLEETRHTMALARKQAASSRVARPGKRPRASGSDNEFTDAAARKLVRRRRFEESASTLEQARPYYILTARMPLEALTAEWSLGKNRPINEKHVERLCRIFKQGGLKRSAECNQLLVLSTRSDVERIVGATDHNAVAGKTEEMLAFDAWRSVNGNRVEILAGQHRVEALKRYVEEGGIGDKELWWPCQFYDRGMRPFDGGAAWARAATSLTNVLEDALPRELNLGLRMNRQDPIMIDGHGEIWMQVVAAVSEDANVLHGSCADMEAQMLRALQLSGDVTFPLRRLVTLWRNERWREMTTEWCQTTVGRATFQISTWDWMFWFMAFRQVLSTLAQLHADAASRVSSADWKQLSKSLYAGRTKEQARELFYPGQGYEQISASTARNPRLLVAFDARGYWDVYERIVHTPALRFPDIHRITSLSQNQGRVLFQVMDHVVNWLNPKRTVIGDRRDNKKPPLRDDLLPALESFDARRLREAEKRLTTFIPPMTARPACESASVLLQQEVLEFVLEHVADFRGRNVRAYLEPFAGGPNGEGYAARFREETWRGVLDIVRWYVGSDFRPDWLPTEGMVDEASGSEPSTLAANLTDAFCNYATRLPVVSANEQLRRKLETSTFRIALATWFSEQCAEEQKTDGQQHTDGRRHTDGEQPRQGEEDEASETDGSGSRCQSGFAGEPGAMATGAVSAEAKADTSERSSADSVLVEGILSPVARHAAGEPRDDDATGCPFVASAQGGGTDRTTAEKKKGEGTVPRPLPTSTRPGQEKTAGPTTPRHEVISQCQAPVRPRTTTSSVSKISLADIIHSPASKGAWRNGHRAAR</sequence>
<feature type="compositionally biased region" description="Basic and acidic residues" evidence="1">
    <location>
        <begin position="647"/>
        <end position="671"/>
    </location>
</feature>
<dbReference type="AlphaFoldDB" id="A0AB34FD94"/>
<keyword evidence="3" id="KW-1185">Reference proteome</keyword>
<accession>A0AB34FD94</accession>
<proteinExistence type="predicted"/>
<reference evidence="2" key="1">
    <citation type="submission" date="2023-01" db="EMBL/GenBank/DDBJ databases">
        <title>The growth and conidiation of Purpureocillium lavendulum are regulated by nitrogen source and histone H3K14 acetylation.</title>
        <authorList>
            <person name="Tang P."/>
            <person name="Han J."/>
            <person name="Zhang C."/>
            <person name="Tang P."/>
            <person name="Qi F."/>
            <person name="Zhang K."/>
            <person name="Liang L."/>
        </authorList>
    </citation>
    <scope>NUCLEOTIDE SEQUENCE</scope>
    <source>
        <strain evidence="2">YMF1.00683</strain>
    </source>
</reference>
<keyword evidence="2" id="KW-0548">Nucleotidyltransferase</keyword>
<protein>
    <submittedName>
        <fullName evidence="2">Reverse transcriptase domain protein</fullName>
    </submittedName>
</protein>
<dbReference type="EMBL" id="JAQHRD010000016">
    <property type="protein sequence ID" value="KAJ6436872.1"/>
    <property type="molecule type" value="Genomic_DNA"/>
</dbReference>
<feature type="region of interest" description="Disordered" evidence="1">
    <location>
        <begin position="1"/>
        <end position="57"/>
    </location>
</feature>
<feature type="region of interest" description="Disordered" evidence="1">
    <location>
        <begin position="732"/>
        <end position="814"/>
    </location>
</feature>
<name>A0AB34FD94_9HYPO</name>
<evidence type="ECO:0000313" key="2">
    <source>
        <dbReference type="EMBL" id="KAJ6436872.1"/>
    </source>
</evidence>
<organism evidence="2 3">
    <name type="scientific">Purpureocillium lavendulum</name>
    <dbReference type="NCBI Taxonomy" id="1247861"/>
    <lineage>
        <taxon>Eukaryota</taxon>
        <taxon>Fungi</taxon>
        <taxon>Dikarya</taxon>
        <taxon>Ascomycota</taxon>
        <taxon>Pezizomycotina</taxon>
        <taxon>Sordariomycetes</taxon>
        <taxon>Hypocreomycetidae</taxon>
        <taxon>Hypocreales</taxon>
        <taxon>Ophiocordycipitaceae</taxon>
        <taxon>Purpureocillium</taxon>
    </lineage>
</organism>
<feature type="compositionally biased region" description="Basic and acidic residues" evidence="1">
    <location>
        <begin position="706"/>
        <end position="715"/>
    </location>
</feature>
<comment type="caution">
    <text evidence="2">The sequence shown here is derived from an EMBL/GenBank/DDBJ whole genome shotgun (WGS) entry which is preliminary data.</text>
</comment>
<dbReference type="Proteomes" id="UP001163105">
    <property type="component" value="Unassembled WGS sequence"/>
</dbReference>
<evidence type="ECO:0000313" key="3">
    <source>
        <dbReference type="Proteomes" id="UP001163105"/>
    </source>
</evidence>
<keyword evidence="2" id="KW-0808">Transferase</keyword>
<keyword evidence="2" id="KW-0695">RNA-directed DNA polymerase</keyword>
<evidence type="ECO:0000256" key="1">
    <source>
        <dbReference type="SAM" id="MobiDB-lite"/>
    </source>
</evidence>
<dbReference type="GO" id="GO:0003964">
    <property type="term" value="F:RNA-directed DNA polymerase activity"/>
    <property type="evidence" value="ECO:0007669"/>
    <property type="project" value="UniProtKB-KW"/>
</dbReference>